<dbReference type="RefSeq" id="WP_161838973.1">
    <property type="nucleotide sequence ID" value="NZ_CP048000.1"/>
</dbReference>
<sequence length="185" mass="21585">MIKVNPFEQCPAFETANFLLRKTIPDDAKELLQCYSDQEAVKFFNADNCHTDFYFQTLEKMQEYMKVWESEYLNKVYVRFSIMNKSNNQVIGTIEFCPWLKKAEGFGKLAVLRLDLCSSYEKEEIISELLQAVDEYLYDLFQVDEVFTKAIPTASERISALLNCSYSKLADGSIVPYGNYYIRQK</sequence>
<feature type="domain" description="N-acetyltransferase" evidence="1">
    <location>
        <begin position="18"/>
        <end position="150"/>
    </location>
</feature>
<evidence type="ECO:0000259" key="1">
    <source>
        <dbReference type="Pfam" id="PF13302"/>
    </source>
</evidence>
<dbReference type="InterPro" id="IPR016181">
    <property type="entry name" value="Acyl_CoA_acyltransferase"/>
</dbReference>
<dbReference type="AlphaFoldDB" id="A0A6P1TRU4"/>
<reference evidence="2 3" key="1">
    <citation type="submission" date="2020-01" db="EMBL/GenBank/DDBJ databases">
        <title>Genome analysis of Anaerocolumna sp. CBA3638.</title>
        <authorList>
            <person name="Kim J."/>
            <person name="Roh S.W."/>
        </authorList>
    </citation>
    <scope>NUCLEOTIDE SEQUENCE [LARGE SCALE GENOMIC DNA]</scope>
    <source>
        <strain evidence="2 3">CBA3638</strain>
    </source>
</reference>
<dbReference type="Proteomes" id="UP000464314">
    <property type="component" value="Chromosome"/>
</dbReference>
<evidence type="ECO:0000313" key="2">
    <source>
        <dbReference type="EMBL" id="QHQ62148.1"/>
    </source>
</evidence>
<organism evidence="2 3">
    <name type="scientific">Anaerocolumna sedimenticola</name>
    <dbReference type="NCBI Taxonomy" id="2696063"/>
    <lineage>
        <taxon>Bacteria</taxon>
        <taxon>Bacillati</taxon>
        <taxon>Bacillota</taxon>
        <taxon>Clostridia</taxon>
        <taxon>Lachnospirales</taxon>
        <taxon>Lachnospiraceae</taxon>
        <taxon>Anaerocolumna</taxon>
    </lineage>
</organism>
<dbReference type="SUPFAM" id="SSF55729">
    <property type="entry name" value="Acyl-CoA N-acyltransferases (Nat)"/>
    <property type="match status" value="1"/>
</dbReference>
<dbReference type="Pfam" id="PF13302">
    <property type="entry name" value="Acetyltransf_3"/>
    <property type="match status" value="1"/>
</dbReference>
<keyword evidence="3" id="KW-1185">Reference proteome</keyword>
<accession>A0A6P1TRU4</accession>
<name>A0A6P1TRU4_9FIRM</name>
<protein>
    <submittedName>
        <fullName evidence="2">GNAT family N-acetyltransferase</fullName>
    </submittedName>
</protein>
<dbReference type="KEGG" id="anr:Ana3638_16305"/>
<gene>
    <name evidence="2" type="ORF">Ana3638_16305</name>
</gene>
<dbReference type="Gene3D" id="3.40.630.30">
    <property type="match status" value="1"/>
</dbReference>
<dbReference type="PANTHER" id="PTHR43792">
    <property type="entry name" value="GNAT FAMILY, PUTATIVE (AFU_ORTHOLOGUE AFUA_3G00765)-RELATED-RELATED"/>
    <property type="match status" value="1"/>
</dbReference>
<dbReference type="EMBL" id="CP048000">
    <property type="protein sequence ID" value="QHQ62148.1"/>
    <property type="molecule type" value="Genomic_DNA"/>
</dbReference>
<keyword evidence="2" id="KW-0808">Transferase</keyword>
<evidence type="ECO:0000313" key="3">
    <source>
        <dbReference type="Proteomes" id="UP000464314"/>
    </source>
</evidence>
<dbReference type="GO" id="GO:0016747">
    <property type="term" value="F:acyltransferase activity, transferring groups other than amino-acyl groups"/>
    <property type="evidence" value="ECO:0007669"/>
    <property type="project" value="InterPro"/>
</dbReference>
<dbReference type="InterPro" id="IPR000182">
    <property type="entry name" value="GNAT_dom"/>
</dbReference>
<dbReference type="InterPro" id="IPR051531">
    <property type="entry name" value="N-acetyltransferase"/>
</dbReference>
<proteinExistence type="predicted"/>